<accession>A0ABU7LQT0</accession>
<evidence type="ECO:0000313" key="2">
    <source>
        <dbReference type="EMBL" id="MEE2526245.1"/>
    </source>
</evidence>
<dbReference type="Proteomes" id="UP001354971">
    <property type="component" value="Unassembled WGS sequence"/>
</dbReference>
<sequence>MSMDDYVTRVGETFTSDWFEMSQDRVNQFADLTIDHNFIHVDVERSKAETPFGGTIAHGYFTLSMLSHLGATCLPGFPPGMIPMNYGFEKLRFSAPTPVGKRIRAHFKLSKVEERKPGQWLSHWDVTVEVEGQDGPAIRAHWLTLLLQG</sequence>
<organism evidence="2 3">
    <name type="scientific">Hyphobacterium lacteum</name>
    <dbReference type="NCBI Taxonomy" id="3116575"/>
    <lineage>
        <taxon>Bacteria</taxon>
        <taxon>Pseudomonadati</taxon>
        <taxon>Pseudomonadota</taxon>
        <taxon>Alphaproteobacteria</taxon>
        <taxon>Maricaulales</taxon>
        <taxon>Maricaulaceae</taxon>
        <taxon>Hyphobacterium</taxon>
    </lineage>
</organism>
<dbReference type="CDD" id="cd03450">
    <property type="entry name" value="NodN"/>
    <property type="match status" value="1"/>
</dbReference>
<reference evidence="2 3" key="1">
    <citation type="submission" date="2024-01" db="EMBL/GenBank/DDBJ databases">
        <title>Hyphobacterium bacterium isolated from marine sediment.</title>
        <authorList>
            <person name="Zhao S."/>
        </authorList>
    </citation>
    <scope>NUCLEOTIDE SEQUENCE [LARGE SCALE GENOMIC DNA]</scope>
    <source>
        <strain evidence="3">HN65</strain>
    </source>
</reference>
<feature type="domain" description="MaoC-like" evidence="1">
    <location>
        <begin position="9"/>
        <end position="115"/>
    </location>
</feature>
<keyword evidence="3" id="KW-1185">Reference proteome</keyword>
<dbReference type="PANTHER" id="PTHR42993">
    <property type="entry name" value="MAOC-LIKE DEHYDRATASE DOMAIN-CONTAINING PROTEIN"/>
    <property type="match status" value="1"/>
</dbReference>
<name>A0ABU7LQT0_9PROT</name>
<dbReference type="InterPro" id="IPR039375">
    <property type="entry name" value="NodN-like"/>
</dbReference>
<protein>
    <submittedName>
        <fullName evidence="2">MaoC family dehydratase</fullName>
    </submittedName>
</protein>
<dbReference type="PANTHER" id="PTHR42993:SF1">
    <property type="entry name" value="MAOC-LIKE DEHYDRATASE DOMAIN-CONTAINING PROTEIN"/>
    <property type="match status" value="1"/>
</dbReference>
<dbReference type="Pfam" id="PF01575">
    <property type="entry name" value="MaoC_dehydratas"/>
    <property type="match status" value="1"/>
</dbReference>
<dbReference type="Gene3D" id="3.10.129.10">
    <property type="entry name" value="Hotdog Thioesterase"/>
    <property type="match status" value="1"/>
</dbReference>
<dbReference type="RefSeq" id="WP_330198908.1">
    <property type="nucleotide sequence ID" value="NZ_JAZDRP010000004.1"/>
</dbReference>
<gene>
    <name evidence="2" type="ORF">V0U79_07690</name>
</gene>
<evidence type="ECO:0000259" key="1">
    <source>
        <dbReference type="Pfam" id="PF01575"/>
    </source>
</evidence>
<dbReference type="InterPro" id="IPR002539">
    <property type="entry name" value="MaoC-like_dom"/>
</dbReference>
<dbReference type="InterPro" id="IPR029069">
    <property type="entry name" value="HotDog_dom_sf"/>
</dbReference>
<dbReference type="EMBL" id="JAZDRP010000004">
    <property type="protein sequence ID" value="MEE2526245.1"/>
    <property type="molecule type" value="Genomic_DNA"/>
</dbReference>
<dbReference type="SUPFAM" id="SSF54637">
    <property type="entry name" value="Thioesterase/thiol ester dehydrase-isomerase"/>
    <property type="match status" value="1"/>
</dbReference>
<comment type="caution">
    <text evidence="2">The sequence shown here is derived from an EMBL/GenBank/DDBJ whole genome shotgun (WGS) entry which is preliminary data.</text>
</comment>
<evidence type="ECO:0000313" key="3">
    <source>
        <dbReference type="Proteomes" id="UP001354971"/>
    </source>
</evidence>
<proteinExistence type="predicted"/>